<proteinExistence type="predicted"/>
<sequence length="234" mass="25590">MVGLGALETRQKRVMDIDRPARQLLAQVVGENLHVARQHHQLGPCFIDHLHQRGFLRSLGFPGHGQVDEANTLTFGHRSQIQVIGDDGGDGHVHFALVVAVQQVGQAVIELADHQQHTHRPARVVQLPLHGKVVGHSVEAGFQLLDVALMTIVETKHCAHEKSAAVLIVELGHFTDVAAVASQVGSHRRDNAGGRRAADLQDEMVLLVLHGVSSEGWRQFGAGRKRSDAEVFRR</sequence>
<dbReference type="AlphaFoldDB" id="A0A3M3XBE4"/>
<reference evidence="1 2" key="1">
    <citation type="submission" date="2018-08" db="EMBL/GenBank/DDBJ databases">
        <title>Recombination of ecologically and evolutionarily significant loci maintains genetic cohesion in the Pseudomonas syringae species complex.</title>
        <authorList>
            <person name="Dillon M."/>
            <person name="Thakur S."/>
            <person name="Almeida R.N.D."/>
            <person name="Weir B.S."/>
            <person name="Guttman D.S."/>
        </authorList>
    </citation>
    <scope>NUCLEOTIDE SEQUENCE [LARGE SCALE GENOMIC DNA]</scope>
    <source>
        <strain evidence="1 2">ICMP 4388</strain>
    </source>
</reference>
<dbReference type="EMBL" id="RBPX01000123">
    <property type="protein sequence ID" value="RMO67438.1"/>
    <property type="molecule type" value="Genomic_DNA"/>
</dbReference>
<name>A0A3M3XBE4_PSEAP</name>
<evidence type="ECO:0000313" key="1">
    <source>
        <dbReference type="EMBL" id="RMO67438.1"/>
    </source>
</evidence>
<gene>
    <name evidence="1" type="ORF">ALQ37_01458</name>
</gene>
<dbReference type="Proteomes" id="UP000274541">
    <property type="component" value="Unassembled WGS sequence"/>
</dbReference>
<accession>A0A3M3XBE4</accession>
<evidence type="ECO:0000313" key="2">
    <source>
        <dbReference type="Proteomes" id="UP000274541"/>
    </source>
</evidence>
<organism evidence="1 2">
    <name type="scientific">Pseudomonas syringae pv. aptata</name>
    <dbReference type="NCBI Taxonomy" id="83167"/>
    <lineage>
        <taxon>Bacteria</taxon>
        <taxon>Pseudomonadati</taxon>
        <taxon>Pseudomonadota</taxon>
        <taxon>Gammaproteobacteria</taxon>
        <taxon>Pseudomonadales</taxon>
        <taxon>Pseudomonadaceae</taxon>
        <taxon>Pseudomonas</taxon>
        <taxon>Pseudomonas syringae</taxon>
    </lineage>
</organism>
<protein>
    <submittedName>
        <fullName evidence="1">Uncharacterized protein</fullName>
    </submittedName>
</protein>
<comment type="caution">
    <text evidence="1">The sequence shown here is derived from an EMBL/GenBank/DDBJ whole genome shotgun (WGS) entry which is preliminary data.</text>
</comment>